<dbReference type="EMBL" id="JBIMZQ010000043">
    <property type="protein sequence ID" value="KAL3660103.1"/>
    <property type="molecule type" value="Genomic_DNA"/>
</dbReference>
<gene>
    <name evidence="2" type="ORF">V7S43_015024</name>
</gene>
<evidence type="ECO:0000256" key="1">
    <source>
        <dbReference type="SAM" id="MobiDB-lite"/>
    </source>
</evidence>
<feature type="compositionally biased region" description="Polar residues" evidence="1">
    <location>
        <begin position="371"/>
        <end position="383"/>
    </location>
</feature>
<evidence type="ECO:0000313" key="2">
    <source>
        <dbReference type="EMBL" id="KAL3660103.1"/>
    </source>
</evidence>
<comment type="caution">
    <text evidence="2">The sequence shown here is derived from an EMBL/GenBank/DDBJ whole genome shotgun (WGS) entry which is preliminary data.</text>
</comment>
<feature type="region of interest" description="Disordered" evidence="1">
    <location>
        <begin position="371"/>
        <end position="392"/>
    </location>
</feature>
<dbReference type="AlphaFoldDB" id="A0ABD3EZY2"/>
<name>A0ABD3EZY2_9STRA</name>
<reference evidence="2 3" key="1">
    <citation type="submission" date="2024-09" db="EMBL/GenBank/DDBJ databases">
        <title>Genome sequencing and assembly of Phytophthora oleae, isolate VK10A, causative agent of rot of olive drupes.</title>
        <authorList>
            <person name="Conti Taguali S."/>
            <person name="Riolo M."/>
            <person name="La Spada F."/>
            <person name="Cacciola S.O."/>
            <person name="Dionisio G."/>
        </authorList>
    </citation>
    <scope>NUCLEOTIDE SEQUENCE [LARGE SCALE GENOMIC DNA]</scope>
    <source>
        <strain evidence="2 3">VK10A</strain>
    </source>
</reference>
<protein>
    <recommendedName>
        <fullName evidence="4">TRAF-type domain-containing protein</fullName>
    </recommendedName>
</protein>
<keyword evidence="3" id="KW-1185">Reference proteome</keyword>
<evidence type="ECO:0000313" key="3">
    <source>
        <dbReference type="Proteomes" id="UP001632037"/>
    </source>
</evidence>
<accession>A0ABD3EZY2</accession>
<evidence type="ECO:0008006" key="4">
    <source>
        <dbReference type="Google" id="ProtNLM"/>
    </source>
</evidence>
<sequence>MGQQMPVKEIPVERNELQYTKLPVATLEAYAVAIGLQGAENVTHKKRVPSGIVKMKRMATDQVVTLNMTSGQITKITKQAAKVAAQQMKNSPGDVVPSRKETSTGRAGEKKSETERFPIERAGPSAPAASVDRSSNELAIDSDLRQVERDLEAGDMIWGMNVAKAMFQEMLDGMVISKSEEQPSMMLIEANSAEDPMGALCDPAKRSPDQTIVIKTRLRDTIAIIDATLCKPPHGHTCSRDCKSIRAQMCNEFTPCVNPTCRIWHDAEAHLEKCTNEQCEFRTRIKLRETMHLIEYKQQEIDDARDSLLNANTTLLSPSSKARTSVSNSEVFKLMDSLERDLVTFNHEQMDLIDVKLQHWDILKISASTQAQTKSTGSRTSPRTIRLKSTDTSQLESEARINSIRLFRAGLPKLGNMRAR</sequence>
<organism evidence="2 3">
    <name type="scientific">Phytophthora oleae</name>
    <dbReference type="NCBI Taxonomy" id="2107226"/>
    <lineage>
        <taxon>Eukaryota</taxon>
        <taxon>Sar</taxon>
        <taxon>Stramenopiles</taxon>
        <taxon>Oomycota</taxon>
        <taxon>Peronosporomycetes</taxon>
        <taxon>Peronosporales</taxon>
        <taxon>Peronosporaceae</taxon>
        <taxon>Phytophthora</taxon>
    </lineage>
</organism>
<proteinExistence type="predicted"/>
<feature type="compositionally biased region" description="Basic and acidic residues" evidence="1">
    <location>
        <begin position="97"/>
        <end position="119"/>
    </location>
</feature>
<dbReference type="Proteomes" id="UP001632037">
    <property type="component" value="Unassembled WGS sequence"/>
</dbReference>
<feature type="region of interest" description="Disordered" evidence="1">
    <location>
        <begin position="85"/>
        <end position="134"/>
    </location>
</feature>